<comment type="caution">
    <text evidence="1">The sequence shown here is derived from an EMBL/GenBank/DDBJ whole genome shotgun (WGS) entry which is preliminary data.</text>
</comment>
<protein>
    <submittedName>
        <fullName evidence="1">Guanine deaminase</fullName>
    </submittedName>
</protein>
<name>A0ACB8T0G1_9AGAM</name>
<dbReference type="EMBL" id="MU277208">
    <property type="protein sequence ID" value="KAI0062304.1"/>
    <property type="molecule type" value="Genomic_DNA"/>
</dbReference>
<proteinExistence type="predicted"/>
<gene>
    <name evidence="1" type="ORF">BV25DRAFT_1825751</name>
</gene>
<organism evidence="1 2">
    <name type="scientific">Artomyces pyxidatus</name>
    <dbReference type="NCBI Taxonomy" id="48021"/>
    <lineage>
        <taxon>Eukaryota</taxon>
        <taxon>Fungi</taxon>
        <taxon>Dikarya</taxon>
        <taxon>Basidiomycota</taxon>
        <taxon>Agaricomycotina</taxon>
        <taxon>Agaricomycetes</taxon>
        <taxon>Russulales</taxon>
        <taxon>Auriscalpiaceae</taxon>
        <taxon>Artomyces</taxon>
    </lineage>
</organism>
<evidence type="ECO:0000313" key="1">
    <source>
        <dbReference type="EMBL" id="KAI0062304.1"/>
    </source>
</evidence>
<accession>A0ACB8T0G1</accession>
<reference evidence="1" key="1">
    <citation type="submission" date="2021-03" db="EMBL/GenBank/DDBJ databases">
        <authorList>
            <consortium name="DOE Joint Genome Institute"/>
            <person name="Ahrendt S."/>
            <person name="Looney B.P."/>
            <person name="Miyauchi S."/>
            <person name="Morin E."/>
            <person name="Drula E."/>
            <person name="Courty P.E."/>
            <person name="Chicoki N."/>
            <person name="Fauchery L."/>
            <person name="Kohler A."/>
            <person name="Kuo A."/>
            <person name="Labutti K."/>
            <person name="Pangilinan J."/>
            <person name="Lipzen A."/>
            <person name="Riley R."/>
            <person name="Andreopoulos W."/>
            <person name="He G."/>
            <person name="Johnson J."/>
            <person name="Barry K.W."/>
            <person name="Grigoriev I.V."/>
            <person name="Nagy L."/>
            <person name="Hibbett D."/>
            <person name="Henrissat B."/>
            <person name="Matheny P.B."/>
            <person name="Labbe J."/>
            <person name="Martin F."/>
        </authorList>
    </citation>
    <scope>NUCLEOTIDE SEQUENCE</scope>
    <source>
        <strain evidence="1">HHB10654</strain>
    </source>
</reference>
<sequence>MARQTVFYGAVISPETLSEYQAYPHSLLCVNTSGNINWIVEDVVDSAVQDLLSQYGALEADFIELKHGEFIMPGFVDTHTHAPQVPNIGSGQQHELLDWLAQYTFPMEARFSDVGFARRAYESVVRRIIDCGTTTCCYYGTLHLESTKVLADIVHAYGQRAFVGKCNMDRHAPDNYVEPSADASLAATHALIAHIRALPSPLVQPVITPRFAISCTPPLLGALGALARADQSLLIQTHLSENASEVTFTRSLFSECTSYTDVYDHYGLLGPRTVLAHAVYLDDAEVALIKARDAGVSHCPTSNFNLSSGICKVGAMLDKGIKVGLGTDVSGGFSTSILTAIQHASIASKALAFHSPAPAEATFAGRQLPLSALLHLATLGGAQVCGLQDRVGSLAPGKAFDALLVSVRADAGNPGLWGADLDRELCTGDGARGGLDAMLERFFFTGDDRNVRRVYVQGRWIGGAEERR</sequence>
<keyword evidence="2" id="KW-1185">Reference proteome</keyword>
<dbReference type="Proteomes" id="UP000814140">
    <property type="component" value="Unassembled WGS sequence"/>
</dbReference>
<evidence type="ECO:0000313" key="2">
    <source>
        <dbReference type="Proteomes" id="UP000814140"/>
    </source>
</evidence>
<reference evidence="1" key="2">
    <citation type="journal article" date="2022" name="New Phytol.">
        <title>Evolutionary transition to the ectomycorrhizal habit in the genomes of a hyperdiverse lineage of mushroom-forming fungi.</title>
        <authorList>
            <person name="Looney B."/>
            <person name="Miyauchi S."/>
            <person name="Morin E."/>
            <person name="Drula E."/>
            <person name="Courty P.E."/>
            <person name="Kohler A."/>
            <person name="Kuo A."/>
            <person name="LaButti K."/>
            <person name="Pangilinan J."/>
            <person name="Lipzen A."/>
            <person name="Riley R."/>
            <person name="Andreopoulos W."/>
            <person name="He G."/>
            <person name="Johnson J."/>
            <person name="Nolan M."/>
            <person name="Tritt A."/>
            <person name="Barry K.W."/>
            <person name="Grigoriev I.V."/>
            <person name="Nagy L.G."/>
            <person name="Hibbett D."/>
            <person name="Henrissat B."/>
            <person name="Matheny P.B."/>
            <person name="Labbe J."/>
            <person name="Martin F.M."/>
        </authorList>
    </citation>
    <scope>NUCLEOTIDE SEQUENCE</scope>
    <source>
        <strain evidence="1">HHB10654</strain>
    </source>
</reference>